<comment type="caution">
    <text evidence="2">The sequence shown here is derived from an EMBL/GenBank/DDBJ whole genome shotgun (WGS) entry which is preliminary data.</text>
</comment>
<gene>
    <name evidence="2" type="ORF">EDD30_7222</name>
</gene>
<evidence type="ECO:0000313" key="3">
    <source>
        <dbReference type="Proteomes" id="UP000271683"/>
    </source>
</evidence>
<reference evidence="2 3" key="1">
    <citation type="submission" date="2018-11" db="EMBL/GenBank/DDBJ databases">
        <title>Sequencing the genomes of 1000 actinobacteria strains.</title>
        <authorList>
            <person name="Klenk H.-P."/>
        </authorList>
    </citation>
    <scope>NUCLEOTIDE SEQUENCE [LARGE SCALE GENOMIC DNA]</scope>
    <source>
        <strain evidence="2 3">DSM 43634</strain>
    </source>
</reference>
<feature type="transmembrane region" description="Helical" evidence="1">
    <location>
        <begin position="105"/>
        <end position="127"/>
    </location>
</feature>
<accession>A0A3N1GV78</accession>
<organism evidence="2 3">
    <name type="scientific">Couchioplanes caeruleus</name>
    <dbReference type="NCBI Taxonomy" id="56438"/>
    <lineage>
        <taxon>Bacteria</taxon>
        <taxon>Bacillati</taxon>
        <taxon>Actinomycetota</taxon>
        <taxon>Actinomycetes</taxon>
        <taxon>Micromonosporales</taxon>
        <taxon>Micromonosporaceae</taxon>
        <taxon>Couchioplanes</taxon>
    </lineage>
</organism>
<dbReference type="Proteomes" id="UP000271683">
    <property type="component" value="Unassembled WGS sequence"/>
</dbReference>
<protein>
    <submittedName>
        <fullName evidence="2">Uncharacterized protein</fullName>
    </submittedName>
</protein>
<keyword evidence="1" id="KW-0812">Transmembrane</keyword>
<dbReference type="EMBL" id="RJKL01000001">
    <property type="protein sequence ID" value="ROP34149.1"/>
    <property type="molecule type" value="Genomic_DNA"/>
</dbReference>
<evidence type="ECO:0000256" key="1">
    <source>
        <dbReference type="SAM" id="Phobius"/>
    </source>
</evidence>
<name>A0A3N1GV78_9ACTN</name>
<sequence length="137" mass="14491">MIGKDGLGQAGKGERRFHVGRLVGIASRPATRFTYGFLQVLVDGVEPAPVVRFGAHAGRPPMDDFASISFAHKANADAERLGAAVQAAIDVGRGIRPAVDAAAEMFASSAVSCFVVPLAVLVILAILDLRRVRRGRR</sequence>
<evidence type="ECO:0000313" key="2">
    <source>
        <dbReference type="EMBL" id="ROP34149.1"/>
    </source>
</evidence>
<keyword evidence="1" id="KW-0472">Membrane</keyword>
<dbReference type="AlphaFoldDB" id="A0A3N1GV78"/>
<keyword evidence="1" id="KW-1133">Transmembrane helix</keyword>
<proteinExistence type="predicted"/>